<evidence type="ECO:0000313" key="6">
    <source>
        <dbReference type="Proteomes" id="UP001146120"/>
    </source>
</evidence>
<dbReference type="GO" id="GO:0000423">
    <property type="term" value="P:mitophagy"/>
    <property type="evidence" value="ECO:0007669"/>
    <property type="project" value="TreeGrafter"/>
</dbReference>
<comment type="caution">
    <text evidence="5">The sequence shown here is derived from an EMBL/GenBank/DDBJ whole genome shotgun (WGS) entry which is preliminary data.</text>
</comment>
<dbReference type="GO" id="GO:0000407">
    <property type="term" value="C:phagophore assembly site"/>
    <property type="evidence" value="ECO:0007669"/>
    <property type="project" value="TreeGrafter"/>
</dbReference>
<evidence type="ECO:0000259" key="4">
    <source>
        <dbReference type="Pfam" id="PF04111"/>
    </source>
</evidence>
<dbReference type="GO" id="GO:0000045">
    <property type="term" value="P:autophagosome assembly"/>
    <property type="evidence" value="ECO:0007669"/>
    <property type="project" value="TreeGrafter"/>
</dbReference>
<comment type="similarity">
    <text evidence="1">Belongs to the beclin family.</text>
</comment>
<evidence type="ECO:0000256" key="1">
    <source>
        <dbReference type="ARBA" id="ARBA00005965"/>
    </source>
</evidence>
<dbReference type="EMBL" id="DAKRPA010000043">
    <property type="protein sequence ID" value="DBA01699.1"/>
    <property type="molecule type" value="Genomic_DNA"/>
</dbReference>
<keyword evidence="6" id="KW-1185">Reference proteome</keyword>
<name>A0AAV2Z841_9STRA</name>
<dbReference type="Gene3D" id="1.10.418.40">
    <property type="entry name" value="Autophagy protein 6/Beclin 1"/>
    <property type="match status" value="1"/>
</dbReference>
<keyword evidence="2" id="KW-0175">Coiled coil</keyword>
<sequence>MHAMILGESYVLLPTATSPRASASMFSSFRTLDEAMREEDERSARNASQKTRALRNKAFRPTSRHDEQARNDLSRHAEHNSHRAGHMAESVIAVATHADLSLHVQQLTMQNAYCRRARDPLERDQLTPICAQLRCIRLGVSTDRIDRQVLAHFSRSRSEAWSSILTPPAVVMRNEPDMRRNALLASSRQPVLRVPRTQICLKQKSSEFWALTLTNGLHQYEDELKALEDNLSLMDKEREDLWLRQTALEEENAKVALEEDTIWRQLNTLTFDSHVFGELRDSANAHMDNLNRAALSTRTHNMLNDMFVIGQSGQFGTINHFRMGQLASMQVEWNEINAAFGESALLMRTLANMLGFEFADFQVVPLGSFSKIIRISSPRMEYALHGSDSDCFAESLFNLGLGAWLACIGQLLTAVEAQDTVFQFPYKVKRSTINGFSIHFLKNKQTEWTKALKYALTNLKWLQTWMATRWQANNES</sequence>
<dbReference type="GO" id="GO:0045324">
    <property type="term" value="P:late endosome to vacuole transport"/>
    <property type="evidence" value="ECO:0007669"/>
    <property type="project" value="TreeGrafter"/>
</dbReference>
<evidence type="ECO:0000256" key="2">
    <source>
        <dbReference type="SAM" id="Coils"/>
    </source>
</evidence>
<organism evidence="5 6">
    <name type="scientific">Lagenidium giganteum</name>
    <dbReference type="NCBI Taxonomy" id="4803"/>
    <lineage>
        <taxon>Eukaryota</taxon>
        <taxon>Sar</taxon>
        <taxon>Stramenopiles</taxon>
        <taxon>Oomycota</taxon>
        <taxon>Peronosporomycetes</taxon>
        <taxon>Pythiales</taxon>
        <taxon>Pythiaceae</taxon>
    </lineage>
</organism>
<feature type="coiled-coil region" evidence="2">
    <location>
        <begin position="210"/>
        <end position="237"/>
    </location>
</feature>
<dbReference type="InterPro" id="IPR007243">
    <property type="entry name" value="Atg6/Beclin"/>
</dbReference>
<dbReference type="PANTHER" id="PTHR12768:SF4">
    <property type="entry name" value="BECLIN-1"/>
    <property type="match status" value="1"/>
</dbReference>
<reference evidence="5" key="1">
    <citation type="submission" date="2022-11" db="EMBL/GenBank/DDBJ databases">
        <authorList>
            <person name="Morgan W.R."/>
            <person name="Tartar A."/>
        </authorList>
    </citation>
    <scope>NUCLEOTIDE SEQUENCE</scope>
    <source>
        <strain evidence="5">ARSEF 373</strain>
    </source>
</reference>
<feature type="compositionally biased region" description="Basic and acidic residues" evidence="3">
    <location>
        <begin position="63"/>
        <end position="81"/>
    </location>
</feature>
<proteinExistence type="inferred from homology"/>
<protein>
    <recommendedName>
        <fullName evidence="4">Atg6 BARA domain-containing protein</fullName>
    </recommendedName>
</protein>
<evidence type="ECO:0000313" key="5">
    <source>
        <dbReference type="EMBL" id="DBA01699.1"/>
    </source>
</evidence>
<feature type="domain" description="Atg6 BARA" evidence="4">
    <location>
        <begin position="299"/>
        <end position="467"/>
    </location>
</feature>
<dbReference type="GO" id="GO:0030674">
    <property type="term" value="F:protein-macromolecule adaptor activity"/>
    <property type="evidence" value="ECO:0007669"/>
    <property type="project" value="TreeGrafter"/>
</dbReference>
<feature type="region of interest" description="Disordered" evidence="3">
    <location>
        <begin position="37"/>
        <end position="84"/>
    </location>
</feature>
<dbReference type="GO" id="GO:0034271">
    <property type="term" value="C:phosphatidylinositol 3-kinase complex, class III, type I"/>
    <property type="evidence" value="ECO:0007669"/>
    <property type="project" value="TreeGrafter"/>
</dbReference>
<dbReference type="InterPro" id="IPR040455">
    <property type="entry name" value="Atg6_BARA"/>
</dbReference>
<gene>
    <name evidence="5" type="ORF">N0F65_010350</name>
</gene>
<dbReference type="PANTHER" id="PTHR12768">
    <property type="entry name" value="BECLIN 1"/>
    <property type="match status" value="1"/>
</dbReference>
<dbReference type="GO" id="GO:0043548">
    <property type="term" value="F:phosphatidylinositol 3-kinase binding"/>
    <property type="evidence" value="ECO:0007669"/>
    <property type="project" value="TreeGrafter"/>
</dbReference>
<dbReference type="GO" id="GO:0006995">
    <property type="term" value="P:cellular response to nitrogen starvation"/>
    <property type="evidence" value="ECO:0007669"/>
    <property type="project" value="TreeGrafter"/>
</dbReference>
<dbReference type="Pfam" id="PF04111">
    <property type="entry name" value="APG6"/>
    <property type="match status" value="1"/>
</dbReference>
<accession>A0AAV2Z841</accession>
<evidence type="ECO:0000256" key="3">
    <source>
        <dbReference type="SAM" id="MobiDB-lite"/>
    </source>
</evidence>
<dbReference type="InterPro" id="IPR038274">
    <property type="entry name" value="Atg6/Beclin_C_sf"/>
</dbReference>
<dbReference type="AlphaFoldDB" id="A0AAV2Z841"/>
<reference evidence="5" key="2">
    <citation type="journal article" date="2023" name="Microbiol Resour">
        <title>Decontamination and Annotation of the Draft Genome Sequence of the Oomycete Lagenidium giganteum ARSEF 373.</title>
        <authorList>
            <person name="Morgan W.R."/>
            <person name="Tartar A."/>
        </authorList>
    </citation>
    <scope>NUCLEOTIDE SEQUENCE</scope>
    <source>
        <strain evidence="5">ARSEF 373</strain>
    </source>
</reference>
<dbReference type="Proteomes" id="UP001146120">
    <property type="component" value="Unassembled WGS sequence"/>
</dbReference>
<dbReference type="GO" id="GO:0034272">
    <property type="term" value="C:phosphatidylinositol 3-kinase complex, class III, type II"/>
    <property type="evidence" value="ECO:0007669"/>
    <property type="project" value="TreeGrafter"/>
</dbReference>